<dbReference type="EC" id="6.3.1.14" evidence="1"/>
<name>A0A1J4MTG6_9CRYT</name>
<dbReference type="GO" id="GO:0017178">
    <property type="term" value="F:diphthine-ammonia ligase activity"/>
    <property type="evidence" value="ECO:0007669"/>
    <property type="project" value="UniProtKB-EC"/>
</dbReference>
<dbReference type="Gene3D" id="3.40.50.620">
    <property type="entry name" value="HUPs"/>
    <property type="match status" value="1"/>
</dbReference>
<dbReference type="SUPFAM" id="SSF52402">
    <property type="entry name" value="Adenine nucleotide alpha hydrolases-like"/>
    <property type="match status" value="1"/>
</dbReference>
<dbReference type="NCBIfam" id="TIGR00290">
    <property type="entry name" value="MJ0570_dom"/>
    <property type="match status" value="1"/>
</dbReference>
<dbReference type="Gene3D" id="3.90.1490.10">
    <property type="entry name" value="putative n-type atp pyrophosphatase, domain 2"/>
    <property type="match status" value="1"/>
</dbReference>
<evidence type="ECO:0000313" key="8">
    <source>
        <dbReference type="Proteomes" id="UP000186804"/>
    </source>
</evidence>
<organism evidence="7 8">
    <name type="scientific">Cryptosporidium andersoni</name>
    <dbReference type="NCBI Taxonomy" id="117008"/>
    <lineage>
        <taxon>Eukaryota</taxon>
        <taxon>Sar</taxon>
        <taxon>Alveolata</taxon>
        <taxon>Apicomplexa</taxon>
        <taxon>Conoidasida</taxon>
        <taxon>Coccidia</taxon>
        <taxon>Eucoccidiorida</taxon>
        <taxon>Eimeriorina</taxon>
        <taxon>Cryptosporidiidae</taxon>
        <taxon>Cryptosporidium</taxon>
    </lineage>
</organism>
<dbReference type="VEuPathDB" id="CryptoDB:cand_010660"/>
<protein>
    <recommendedName>
        <fullName evidence="2">Diphthine--ammonia ligase</fullName>
        <ecNumber evidence="1">6.3.1.14</ecNumber>
    </recommendedName>
    <alternativeName>
        <fullName evidence="3">Diphthamide synthase</fullName>
    </alternativeName>
    <alternativeName>
        <fullName evidence="4">Diphthamide synthetase</fullName>
    </alternativeName>
</protein>
<evidence type="ECO:0000256" key="2">
    <source>
        <dbReference type="ARBA" id="ARBA00018426"/>
    </source>
</evidence>
<comment type="caution">
    <text evidence="7">The sequence shown here is derived from an EMBL/GenBank/DDBJ whole genome shotgun (WGS) entry which is preliminary data.</text>
</comment>
<evidence type="ECO:0000259" key="6">
    <source>
        <dbReference type="Pfam" id="PF01902"/>
    </source>
</evidence>
<sequence length="791" mass="91455">MKIVGLISGGKDSMFNLLCCKYMGHEVEVVAHMNPPENSLELDSYMYQSIGKELIPMVAECLEIPLIQFNIKGKPINKEMQYISTDGDEVEDLYKALKYIKENYPYIEGISCGAIMSNYQRCRLEEIAARLDLECLCYLWMLPEVPLLYRMIESGLESIVIKVAAYGLNDSFLAKSIKQNLSGFLNIQDNICRDFHCCGEGGEFETITINAPKILYPKKMISIENFEKICLDNNPLAPVYVIKPNIFYVKDKDNQEKVENDKDIIPLPFLDDKYCLEYYLLRTGIYLNPPSSFRRTSSKLQLNNINNNTNYEDDIFCFIIDKRYFINWTSLSLEISNNYCLVDILKQTLGSYGNWQHIWTPISYYIIIPTLILSKYDKEQIFKKIKCKWYEKLVDLCPKWNPIIIIDFDNTKKEIHHLMIFQHIEQSIDNCNIQNRKLDNSFKFLTMNTSTSYSSYGYRIPRPFSTTLILSDNNFSAGCNDIKSNLFILSSPIPGVIPHSDSAPTLQQIKYFDKIKESINSTIEICDHNLCVQLSLALRSYRCNFSSSLYSAAFLAFGNHNLKADIFNSVSLWIIRIDSSKTNYGYNNQYINDIINYFKSLIIKYSNFEIKNFEKKEDWSTIHNFSKEYDKYNNQLDPLIVCVKVPGIPSSSICSIQPLAIYNPINNNIERHSIRVEMWDIDVRFVYGISVCCIFKSNTIYKDDILSQPDLGESTEIYKKLVYCIEQVCYKSGLSIEDLIFSTFFIRPDITKLVNNWKYVDSSLSKIFKSTNTVCIEDSNSSLILVLALLV</sequence>
<dbReference type="PANTHER" id="PTHR12196:SF2">
    <property type="entry name" value="DIPHTHINE--AMMONIA LIGASE"/>
    <property type="match status" value="1"/>
</dbReference>
<reference evidence="7 8" key="1">
    <citation type="submission" date="2016-10" db="EMBL/GenBank/DDBJ databases">
        <title>Reductive evolution of mitochondrial metabolism and differential evolution of invasion-related proteins in Cryptosporidium.</title>
        <authorList>
            <person name="Liu S."/>
            <person name="Roellig D.M."/>
            <person name="Guo Y."/>
            <person name="Li N."/>
            <person name="Frace M.A."/>
            <person name="Tang K."/>
            <person name="Zhang L."/>
            <person name="Feng Y."/>
            <person name="Xiao L."/>
        </authorList>
    </citation>
    <scope>NUCLEOTIDE SEQUENCE [LARGE SCALE GENOMIC DNA]</scope>
    <source>
        <strain evidence="7">30847</strain>
    </source>
</reference>
<dbReference type="FunFam" id="3.40.50.620:FF:000145">
    <property type="entry name" value="ATP-binding domain containing protein"/>
    <property type="match status" value="1"/>
</dbReference>
<dbReference type="InterPro" id="IPR002761">
    <property type="entry name" value="Diphthami_syn_dom"/>
</dbReference>
<dbReference type="GO" id="GO:0017183">
    <property type="term" value="P:protein histidyl modification to diphthamide"/>
    <property type="evidence" value="ECO:0007669"/>
    <property type="project" value="TreeGrafter"/>
</dbReference>
<evidence type="ECO:0000313" key="7">
    <source>
        <dbReference type="EMBL" id="OII76308.1"/>
    </source>
</evidence>
<evidence type="ECO:0000256" key="1">
    <source>
        <dbReference type="ARBA" id="ARBA00012089"/>
    </source>
</evidence>
<feature type="domain" description="Diphthamide synthase" evidence="6">
    <location>
        <begin position="1"/>
        <end position="228"/>
    </location>
</feature>
<comment type="catalytic activity">
    <reaction evidence="5">
        <text>diphthine-[translation elongation factor 2] + NH4(+) + ATP = diphthamide-[translation elongation factor 2] + AMP + diphosphate + H(+)</text>
        <dbReference type="Rhea" id="RHEA:19753"/>
        <dbReference type="Rhea" id="RHEA-COMP:10172"/>
        <dbReference type="Rhea" id="RHEA-COMP:10174"/>
        <dbReference type="ChEBI" id="CHEBI:15378"/>
        <dbReference type="ChEBI" id="CHEBI:16692"/>
        <dbReference type="ChEBI" id="CHEBI:28938"/>
        <dbReference type="ChEBI" id="CHEBI:30616"/>
        <dbReference type="ChEBI" id="CHEBI:33019"/>
        <dbReference type="ChEBI" id="CHEBI:82696"/>
        <dbReference type="ChEBI" id="CHEBI:456215"/>
        <dbReference type="EC" id="6.3.1.14"/>
    </reaction>
</comment>
<dbReference type="PANTHER" id="PTHR12196">
    <property type="entry name" value="DOMAIN OF UNKNOWN FUNCTION 71 DUF71 -CONTAINING PROTEIN"/>
    <property type="match status" value="1"/>
</dbReference>
<dbReference type="Pfam" id="PF01902">
    <property type="entry name" value="Diphthami_syn_2"/>
    <property type="match status" value="1"/>
</dbReference>
<accession>A0A1J4MTG6</accession>
<keyword evidence="8" id="KW-1185">Reference proteome</keyword>
<dbReference type="EMBL" id="LRBS01000067">
    <property type="protein sequence ID" value="OII76308.1"/>
    <property type="molecule type" value="Genomic_DNA"/>
</dbReference>
<evidence type="ECO:0000256" key="5">
    <source>
        <dbReference type="ARBA" id="ARBA00048108"/>
    </source>
</evidence>
<dbReference type="Proteomes" id="UP000186804">
    <property type="component" value="Unassembled WGS sequence"/>
</dbReference>
<dbReference type="AlphaFoldDB" id="A0A1J4MTG6"/>
<dbReference type="GeneID" id="92365251"/>
<dbReference type="InterPro" id="IPR030662">
    <property type="entry name" value="DPH6/MJ0570"/>
</dbReference>
<evidence type="ECO:0000256" key="4">
    <source>
        <dbReference type="ARBA" id="ARBA00031552"/>
    </source>
</evidence>
<dbReference type="InterPro" id="IPR014729">
    <property type="entry name" value="Rossmann-like_a/b/a_fold"/>
</dbReference>
<dbReference type="OrthoDB" id="686384at2759"/>
<evidence type="ECO:0000256" key="3">
    <source>
        <dbReference type="ARBA" id="ARBA00029814"/>
    </source>
</evidence>
<dbReference type="RefSeq" id="XP_067068154.1">
    <property type="nucleotide sequence ID" value="XM_067211305.1"/>
</dbReference>
<gene>
    <name evidence="7" type="ORF">cand_010660</name>
</gene>
<proteinExistence type="predicted"/>
<dbReference type="CDD" id="cd01994">
    <property type="entry name" value="AANH_PF0828-like"/>
    <property type="match status" value="1"/>
</dbReference>